<dbReference type="GeneID" id="37286400"/>
<reference evidence="2 5" key="2">
    <citation type="submission" date="2018-07" db="EMBL/GenBank/DDBJ databases">
        <title>Genome sequences of Haloplanus sp. CBA1113.</title>
        <authorList>
            <person name="Kim Y.B."/>
            <person name="Roh S.W."/>
        </authorList>
    </citation>
    <scope>NUCLEOTIDE SEQUENCE [LARGE SCALE GENOMIC DNA]</scope>
    <source>
        <strain evidence="2 5">CBA1113</strain>
    </source>
</reference>
<proteinExistence type="predicted"/>
<dbReference type="RefSeq" id="WP_114585150.1">
    <property type="nucleotide sequence ID" value="NZ_CP031148.1"/>
</dbReference>
<dbReference type="EMBL" id="CP031150">
    <property type="protein sequence ID" value="AXG06004.1"/>
    <property type="molecule type" value="Genomic_DNA"/>
</dbReference>
<organism evidence="2 5">
    <name type="scientific">Haloplanus rubicundus</name>
    <dbReference type="NCBI Taxonomy" id="1547898"/>
    <lineage>
        <taxon>Archaea</taxon>
        <taxon>Methanobacteriati</taxon>
        <taxon>Methanobacteriota</taxon>
        <taxon>Stenosarchaea group</taxon>
        <taxon>Halobacteria</taxon>
        <taxon>Halobacteriales</taxon>
        <taxon>Haloferacaceae</taxon>
        <taxon>Haloplanus</taxon>
    </lineage>
</organism>
<name>A0A345E1D2_9EURY</name>
<accession>A0A345E1D2</accession>
<gene>
    <name evidence="3" type="ORF">DU484_05440</name>
    <name evidence="2" type="ORF">DU500_05850</name>
</gene>
<dbReference type="AlphaFoldDB" id="A0A345E1D2"/>
<accession>A0A345EAY5</accession>
<dbReference type="KEGG" id="haq:DU484_05440"/>
<dbReference type="EMBL" id="CP031148">
    <property type="protein sequence ID" value="AXG09357.1"/>
    <property type="molecule type" value="Genomic_DNA"/>
</dbReference>
<keyword evidence="5" id="KW-1185">Reference proteome</keyword>
<dbReference type="KEGG" id="haj:DU500_05850"/>
<evidence type="ECO:0000313" key="5">
    <source>
        <dbReference type="Proteomes" id="UP000253273"/>
    </source>
</evidence>
<reference evidence="3 4" key="1">
    <citation type="submission" date="2018-07" db="EMBL/GenBank/DDBJ databases">
        <title>Genome sequences of Haloplanus sp. CBA1112.</title>
        <authorList>
            <person name="Kim Y.B."/>
            <person name="Roh S.W."/>
        </authorList>
    </citation>
    <scope>NUCLEOTIDE SEQUENCE [LARGE SCALE GENOMIC DNA]</scope>
    <source>
        <strain evidence="3 4">CBA1112</strain>
    </source>
</reference>
<dbReference type="OrthoDB" id="307353at2157"/>
<dbReference type="Proteomes" id="UP000253273">
    <property type="component" value="Chromosome"/>
</dbReference>
<evidence type="ECO:0000313" key="4">
    <source>
        <dbReference type="Proteomes" id="UP000252985"/>
    </source>
</evidence>
<evidence type="ECO:0000256" key="1">
    <source>
        <dbReference type="SAM" id="Phobius"/>
    </source>
</evidence>
<sequence length="92" mass="9986">MSLASIGLSAFALGLLGLGYVFAFRVETALAVQRRYAEALSSMPPSEHPDYYEDTREHRTWVFRLGGAVLLGVGAVLLSMVVYGTLFVASFP</sequence>
<protein>
    <submittedName>
        <fullName evidence="2">Uncharacterized protein</fullName>
    </submittedName>
</protein>
<keyword evidence="1" id="KW-1133">Transmembrane helix</keyword>
<dbReference type="Proteomes" id="UP000252985">
    <property type="component" value="Chromosome"/>
</dbReference>
<keyword evidence="1" id="KW-0472">Membrane</keyword>
<feature type="transmembrane region" description="Helical" evidence="1">
    <location>
        <begin position="61"/>
        <end position="89"/>
    </location>
</feature>
<evidence type="ECO:0000313" key="2">
    <source>
        <dbReference type="EMBL" id="AXG06004.1"/>
    </source>
</evidence>
<evidence type="ECO:0000313" key="3">
    <source>
        <dbReference type="EMBL" id="AXG09357.1"/>
    </source>
</evidence>
<keyword evidence="1" id="KW-0812">Transmembrane</keyword>